<keyword evidence="2" id="KW-0645">Protease</keyword>
<organism evidence="2 3">
    <name type="scientific">Heracleum sosnowskyi</name>
    <dbReference type="NCBI Taxonomy" id="360622"/>
    <lineage>
        <taxon>Eukaryota</taxon>
        <taxon>Viridiplantae</taxon>
        <taxon>Streptophyta</taxon>
        <taxon>Embryophyta</taxon>
        <taxon>Tracheophyta</taxon>
        <taxon>Spermatophyta</taxon>
        <taxon>Magnoliopsida</taxon>
        <taxon>eudicotyledons</taxon>
        <taxon>Gunneridae</taxon>
        <taxon>Pentapetalae</taxon>
        <taxon>asterids</taxon>
        <taxon>campanulids</taxon>
        <taxon>Apiales</taxon>
        <taxon>Apiaceae</taxon>
        <taxon>Apioideae</taxon>
        <taxon>apioid superclade</taxon>
        <taxon>Tordylieae</taxon>
        <taxon>Tordyliinae</taxon>
        <taxon>Heracleum</taxon>
    </lineage>
</organism>
<dbReference type="EMBL" id="JAUIZM010000006">
    <property type="protein sequence ID" value="KAK1380073.1"/>
    <property type="molecule type" value="Genomic_DNA"/>
</dbReference>
<protein>
    <submittedName>
        <fullName evidence="2">Protease Do-like 14-like protein</fullName>
    </submittedName>
</protein>
<dbReference type="InterPro" id="IPR009003">
    <property type="entry name" value="Peptidase_S1_PA"/>
</dbReference>
<feature type="domain" description="PDZ" evidence="1">
    <location>
        <begin position="340"/>
        <end position="393"/>
    </location>
</feature>
<evidence type="ECO:0000259" key="1">
    <source>
        <dbReference type="Pfam" id="PF17820"/>
    </source>
</evidence>
<proteinExistence type="predicted"/>
<dbReference type="GO" id="GO:0006508">
    <property type="term" value="P:proteolysis"/>
    <property type="evidence" value="ECO:0007669"/>
    <property type="project" value="UniProtKB-KW"/>
</dbReference>
<dbReference type="Gene3D" id="2.30.42.10">
    <property type="match status" value="1"/>
</dbReference>
<name>A0AAD8MQF9_9APIA</name>
<evidence type="ECO:0000313" key="2">
    <source>
        <dbReference type="EMBL" id="KAK1380073.1"/>
    </source>
</evidence>
<dbReference type="PANTHER" id="PTHR47389">
    <property type="entry name" value="OS09G0436400 PROTEIN"/>
    <property type="match status" value="1"/>
</dbReference>
<dbReference type="Proteomes" id="UP001237642">
    <property type="component" value="Unassembled WGS sequence"/>
</dbReference>
<dbReference type="SUPFAM" id="SSF50494">
    <property type="entry name" value="Trypsin-like serine proteases"/>
    <property type="match status" value="1"/>
</dbReference>
<dbReference type="GO" id="GO:0008233">
    <property type="term" value="F:peptidase activity"/>
    <property type="evidence" value="ECO:0007669"/>
    <property type="project" value="UniProtKB-KW"/>
</dbReference>
<reference evidence="2" key="2">
    <citation type="submission" date="2023-05" db="EMBL/GenBank/DDBJ databases">
        <authorList>
            <person name="Schelkunov M.I."/>
        </authorList>
    </citation>
    <scope>NUCLEOTIDE SEQUENCE</scope>
    <source>
        <strain evidence="2">Hsosn_3</strain>
        <tissue evidence="2">Leaf</tissue>
    </source>
</reference>
<dbReference type="InterPro" id="IPR041489">
    <property type="entry name" value="PDZ_6"/>
</dbReference>
<reference evidence="2" key="1">
    <citation type="submission" date="2023-02" db="EMBL/GenBank/DDBJ databases">
        <title>Genome of toxic invasive species Heracleum sosnowskyi carries increased number of genes despite the absence of recent whole-genome duplications.</title>
        <authorList>
            <person name="Schelkunov M."/>
            <person name="Shtratnikova V."/>
            <person name="Makarenko M."/>
            <person name="Klepikova A."/>
            <person name="Omelchenko D."/>
            <person name="Novikova G."/>
            <person name="Obukhova E."/>
            <person name="Bogdanov V."/>
            <person name="Penin A."/>
            <person name="Logacheva M."/>
        </authorList>
    </citation>
    <scope>NUCLEOTIDE SEQUENCE</scope>
    <source>
        <strain evidence="2">Hsosn_3</strain>
        <tissue evidence="2">Leaf</tissue>
    </source>
</reference>
<dbReference type="Pfam" id="PF13365">
    <property type="entry name" value="Trypsin_2"/>
    <property type="match status" value="1"/>
</dbReference>
<dbReference type="Gene3D" id="2.40.10.120">
    <property type="match status" value="1"/>
</dbReference>
<dbReference type="SUPFAM" id="SSF50156">
    <property type="entry name" value="PDZ domain-like"/>
    <property type="match status" value="1"/>
</dbReference>
<dbReference type="Pfam" id="PF17820">
    <property type="entry name" value="PDZ_6"/>
    <property type="match status" value="1"/>
</dbReference>
<dbReference type="AlphaFoldDB" id="A0AAD8MQF9"/>
<sequence>MDDAPGEEEEVKRKKIQVYYIMYGLRGERLNPWKRIKHSSSSSASDMRYIYQFSSKLPNFKKGNDDNKYLDESTKLAALKVHRSVVALECFCEVQDIIRGCGTIIETHHNKTIVLTSANLIRQPPCPPGYTVKDEVEENVLASNIKVFMHAYNGRSFPGEVHAYDFHFNLAILSFRTGNCYEPATLAHVNDSMDVFASQPWLRSHSESSQLTPGDRVIVVGRYFDPPFILMAAPGYYQLKRTKYDCKELFTTSCVITRCGDGAPLVNGRGEVIGISHYDIDSTQCIPINIARKWWEYYKQFGKFSRPSLGIEATNLYAKADLGLLENMILKFPDVSKGVIVEKVIPGSCADIAGMCFNDVIIQCAGKTIESFLKFFEIIMEHVGETVEIVVIRADCVTPRHLKLVVAEAEPDKFNSWPNRFYK</sequence>
<keyword evidence="3" id="KW-1185">Reference proteome</keyword>
<dbReference type="InterPro" id="IPR036034">
    <property type="entry name" value="PDZ_sf"/>
</dbReference>
<evidence type="ECO:0000313" key="3">
    <source>
        <dbReference type="Proteomes" id="UP001237642"/>
    </source>
</evidence>
<comment type="caution">
    <text evidence="2">The sequence shown here is derived from an EMBL/GenBank/DDBJ whole genome shotgun (WGS) entry which is preliminary data.</text>
</comment>
<keyword evidence="2" id="KW-0378">Hydrolase</keyword>
<dbReference type="PANTHER" id="PTHR47389:SF4">
    <property type="entry name" value="OS09G0436400 PROTEIN"/>
    <property type="match status" value="1"/>
</dbReference>
<gene>
    <name evidence="2" type="ORF">POM88_026817</name>
</gene>
<accession>A0AAD8MQF9</accession>